<dbReference type="CDD" id="cd00161">
    <property type="entry name" value="beta-trefoil_Ricin-like"/>
    <property type="match status" value="1"/>
</dbReference>
<organism evidence="2 3">
    <name type="scientific">Actinocorallia herbida</name>
    <dbReference type="NCBI Taxonomy" id="58109"/>
    <lineage>
        <taxon>Bacteria</taxon>
        <taxon>Bacillati</taxon>
        <taxon>Actinomycetota</taxon>
        <taxon>Actinomycetes</taxon>
        <taxon>Streptosporangiales</taxon>
        <taxon>Thermomonosporaceae</taxon>
        <taxon>Actinocorallia</taxon>
    </lineage>
</organism>
<accession>A0A3N1D2J2</accession>
<keyword evidence="3" id="KW-1185">Reference proteome</keyword>
<dbReference type="SUPFAM" id="SSF50370">
    <property type="entry name" value="Ricin B-like lectins"/>
    <property type="match status" value="1"/>
</dbReference>
<dbReference type="Gene3D" id="2.80.10.50">
    <property type="match status" value="1"/>
</dbReference>
<reference evidence="2 3" key="1">
    <citation type="submission" date="2018-11" db="EMBL/GenBank/DDBJ databases">
        <title>Sequencing the genomes of 1000 actinobacteria strains.</title>
        <authorList>
            <person name="Klenk H.-P."/>
        </authorList>
    </citation>
    <scope>NUCLEOTIDE SEQUENCE [LARGE SCALE GENOMIC DNA]</scope>
    <source>
        <strain evidence="2 3">DSM 44254</strain>
    </source>
</reference>
<name>A0A3N1D2J2_9ACTN</name>
<proteinExistence type="predicted"/>
<dbReference type="RefSeq" id="WP_123666959.1">
    <property type="nucleotide sequence ID" value="NZ_RJKE01000001.1"/>
</dbReference>
<dbReference type="AlphaFoldDB" id="A0A3N1D2J2"/>
<feature type="chain" id="PRO_5018287249" evidence="1">
    <location>
        <begin position="21"/>
        <end position="159"/>
    </location>
</feature>
<dbReference type="Proteomes" id="UP000272400">
    <property type="component" value="Unassembled WGS sequence"/>
</dbReference>
<sequence>MGRVFGRVLGALLMASGAVAATAPPAAADPLKFTLVNTMTWDCLDGTTFHVQATPCDQRYAQIWYLQGWSSTALQLVNSASSGERCMYAPIEAHGALVETAPCVLPTSRQWTLVGAGGPGDFEIRPNGSTSLCVSQADTIVFLETCSGWRRQRWTTRDF</sequence>
<evidence type="ECO:0000313" key="3">
    <source>
        <dbReference type="Proteomes" id="UP000272400"/>
    </source>
</evidence>
<protein>
    <submittedName>
        <fullName evidence="2">Uncharacterized protein</fullName>
    </submittedName>
</protein>
<gene>
    <name evidence="2" type="ORF">EDD29_5339</name>
</gene>
<evidence type="ECO:0000313" key="2">
    <source>
        <dbReference type="EMBL" id="ROO87710.1"/>
    </source>
</evidence>
<dbReference type="InterPro" id="IPR035992">
    <property type="entry name" value="Ricin_B-like_lectins"/>
</dbReference>
<dbReference type="EMBL" id="RJKE01000001">
    <property type="protein sequence ID" value="ROO87710.1"/>
    <property type="molecule type" value="Genomic_DNA"/>
</dbReference>
<comment type="caution">
    <text evidence="2">The sequence shown here is derived from an EMBL/GenBank/DDBJ whole genome shotgun (WGS) entry which is preliminary data.</text>
</comment>
<evidence type="ECO:0000256" key="1">
    <source>
        <dbReference type="SAM" id="SignalP"/>
    </source>
</evidence>
<feature type="signal peptide" evidence="1">
    <location>
        <begin position="1"/>
        <end position="20"/>
    </location>
</feature>
<dbReference type="PROSITE" id="PS50231">
    <property type="entry name" value="RICIN_B_LECTIN"/>
    <property type="match status" value="1"/>
</dbReference>
<keyword evidence="1" id="KW-0732">Signal</keyword>